<dbReference type="Gene3D" id="1.25.40.180">
    <property type="match status" value="1"/>
</dbReference>
<feature type="non-terminal residue" evidence="16">
    <location>
        <position position="1"/>
    </location>
</feature>
<dbReference type="Pfam" id="PF02847">
    <property type="entry name" value="MA3"/>
    <property type="match status" value="1"/>
</dbReference>
<keyword evidence="5 14" id="KW-0812">Transmembrane</keyword>
<feature type="compositionally biased region" description="Acidic residues" evidence="13">
    <location>
        <begin position="776"/>
        <end position="791"/>
    </location>
</feature>
<evidence type="ECO:0000256" key="4">
    <source>
        <dbReference type="ARBA" id="ARBA00006856"/>
    </source>
</evidence>
<dbReference type="GO" id="GO:0005730">
    <property type="term" value="C:nucleolus"/>
    <property type="evidence" value="ECO:0007669"/>
    <property type="project" value="UniProtKB-SubCell"/>
</dbReference>
<evidence type="ECO:0000259" key="15">
    <source>
        <dbReference type="PROSITE" id="PS51366"/>
    </source>
</evidence>
<feature type="compositionally biased region" description="Basic residues" evidence="13">
    <location>
        <begin position="491"/>
        <end position="511"/>
    </location>
</feature>
<dbReference type="Proteomes" id="UP001224775">
    <property type="component" value="Unassembled WGS sequence"/>
</dbReference>
<reference evidence="16" key="1">
    <citation type="submission" date="2023-06" db="EMBL/GenBank/DDBJ databases">
        <title>Survivors Of The Sea: Transcriptome response of Skeletonema marinoi to long-term dormancy.</title>
        <authorList>
            <person name="Pinder M.I.M."/>
            <person name="Kourtchenko O."/>
            <person name="Robertson E.K."/>
            <person name="Larsson T."/>
            <person name="Maumus F."/>
            <person name="Osuna-Cruz C.M."/>
            <person name="Vancaester E."/>
            <person name="Stenow R."/>
            <person name="Vandepoele K."/>
            <person name="Ploug H."/>
            <person name="Bruchert V."/>
            <person name="Godhe A."/>
            <person name="Topel M."/>
        </authorList>
    </citation>
    <scope>NUCLEOTIDE SEQUENCE</scope>
    <source>
        <strain evidence="16">R05AC</strain>
    </source>
</reference>
<keyword evidence="9 14" id="KW-0472">Membrane</keyword>
<dbReference type="PROSITE" id="PS51366">
    <property type="entry name" value="MI"/>
    <property type="match status" value="1"/>
</dbReference>
<evidence type="ECO:0000313" key="17">
    <source>
        <dbReference type="Proteomes" id="UP001224775"/>
    </source>
</evidence>
<comment type="caution">
    <text evidence="16">The sequence shown here is derived from an EMBL/GenBank/DDBJ whole genome shotgun (WGS) entry which is preliminary data.</text>
</comment>
<evidence type="ECO:0000256" key="3">
    <source>
        <dbReference type="ARBA" id="ARBA00006214"/>
    </source>
</evidence>
<keyword evidence="11" id="KW-0539">Nucleus</keyword>
<gene>
    <name evidence="16" type="ORF">QTG54_011925</name>
</gene>
<dbReference type="SMART" id="SM00543">
    <property type="entry name" value="MIF4G"/>
    <property type="match status" value="1"/>
</dbReference>
<dbReference type="InterPro" id="IPR044698">
    <property type="entry name" value="VKOR/LTO1"/>
</dbReference>
<keyword evidence="10" id="KW-1015">Disulfide bond</keyword>
<dbReference type="PANTHER" id="PTHR18034:SF4">
    <property type="entry name" value="NUCLEOLAR MIF4G DOMAIN-CONTAINING PROTEIN 1"/>
    <property type="match status" value="1"/>
</dbReference>
<dbReference type="InterPro" id="IPR016024">
    <property type="entry name" value="ARM-type_fold"/>
</dbReference>
<dbReference type="InterPro" id="IPR038354">
    <property type="entry name" value="VKOR_sf"/>
</dbReference>
<feature type="compositionally biased region" description="Acidic residues" evidence="13">
    <location>
        <begin position="1182"/>
        <end position="1198"/>
    </location>
</feature>
<dbReference type="GO" id="GO:0003723">
    <property type="term" value="F:RNA binding"/>
    <property type="evidence" value="ECO:0007669"/>
    <property type="project" value="InterPro"/>
</dbReference>
<comment type="similarity">
    <text evidence="3">Belongs to the VKOR family.</text>
</comment>
<feature type="compositionally biased region" description="Acidic residues" evidence="13">
    <location>
        <begin position="679"/>
        <end position="694"/>
    </location>
</feature>
<feature type="transmembrane region" description="Helical" evidence="14">
    <location>
        <begin position="219"/>
        <end position="238"/>
    </location>
</feature>
<evidence type="ECO:0000256" key="14">
    <source>
        <dbReference type="SAM" id="Phobius"/>
    </source>
</evidence>
<dbReference type="CDD" id="cd12916">
    <property type="entry name" value="VKOR_1"/>
    <property type="match status" value="1"/>
</dbReference>
<evidence type="ECO:0000256" key="8">
    <source>
        <dbReference type="ARBA" id="ARBA00023002"/>
    </source>
</evidence>
<dbReference type="PANTHER" id="PTHR18034">
    <property type="entry name" value="CELL CYCLE CONTROL PROTEIN CWF22-RELATED"/>
    <property type="match status" value="1"/>
</dbReference>
<dbReference type="InterPro" id="IPR036249">
    <property type="entry name" value="Thioredoxin-like_sf"/>
</dbReference>
<feature type="compositionally biased region" description="Polar residues" evidence="13">
    <location>
        <begin position="23"/>
        <end position="32"/>
    </location>
</feature>
<dbReference type="Pfam" id="PF02854">
    <property type="entry name" value="MIF4G"/>
    <property type="match status" value="1"/>
</dbReference>
<proteinExistence type="inferred from homology"/>
<keyword evidence="8" id="KW-0560">Oxidoreductase</keyword>
<evidence type="ECO:0000256" key="12">
    <source>
        <dbReference type="ARBA" id="ARBA00023284"/>
    </source>
</evidence>
<dbReference type="SUPFAM" id="SSF52833">
    <property type="entry name" value="Thioredoxin-like"/>
    <property type="match status" value="1"/>
</dbReference>
<name>A0AAD9D9D7_9STRA</name>
<keyword evidence="7 14" id="KW-1133">Transmembrane helix</keyword>
<dbReference type="GO" id="GO:0042274">
    <property type="term" value="P:ribosomal small subunit biogenesis"/>
    <property type="evidence" value="ECO:0007669"/>
    <property type="project" value="TreeGrafter"/>
</dbReference>
<evidence type="ECO:0000313" key="16">
    <source>
        <dbReference type="EMBL" id="KAK1737639.1"/>
    </source>
</evidence>
<dbReference type="EMBL" id="JATAAI010000025">
    <property type="protein sequence ID" value="KAK1737639.1"/>
    <property type="molecule type" value="Genomic_DNA"/>
</dbReference>
<dbReference type="SUPFAM" id="SSF48371">
    <property type="entry name" value="ARM repeat"/>
    <property type="match status" value="1"/>
</dbReference>
<evidence type="ECO:0000256" key="1">
    <source>
        <dbReference type="ARBA" id="ARBA00004141"/>
    </source>
</evidence>
<sequence length="1455" mass="159931">SWQVVEAFSITSSKCQRGGLPTIPNTQSSLSPSPFRLHHGLSNDNNEVDNQSSTSSTVDASSSSSCWNPNLRKTIAAISGLGILETAYLTYDKLQYTSSGGNSASLVTALCSSSQQGSIGVGSCNDVLHGPYASLHIGTLDVPLSVLGMMAYTMVFSLAIFPVLFNESNDNSISSSAGGDAVVVVNGQNRVALLGVTTLMASFSVYLVSLIIGVLHASCLFCFLSAGLSVSMAGLSWFGGMLPGSSLSEEVSEGMDGNVLSDISELRKNGMSVGASSVGFATVMALGIFLTVDDSASTMPPAASSGTLLASTSKTARFEENAPPAITTTSSKAALALAADLNSLDARMFGAFWCSHCYDQKQALGYEAMQTIPYIECDREGFNSKRDFCKEKDLPGYPTWEIGGKLFPGERSVDELREMVDEVMSSKRSVNAHNNGTIELLPLLLPFKSKGQASIAGILLLKRSAKMRKKKQPSNTQQKPSGIVIEASDRKARRKDKRQAKKRAHQQKRTNAHTEHAAVADTIIKKKQKKKDRTANRQDDEDERSSKRVKFSNNLVQERTIPSIKNKHKPPALLIKPNKSAAYHHLDDETAASLRRDDQEIEYLESSLGIKRGNKVRELNKEYSKNEGFGDDFGEFLMGLDDVVERCMGDDDNDVEGKISDGSEEHEDDAPSGEGQNSDYDESEDDDMYANDDDDFYAHLDEDTALSLRNDDAEIADLEEKLGLATSAKAKKKLKKEYAGMFAGYGDDFIDFLDECDDLGTTIMKKSRDGKYLGVDDIDGEEMNSEDEQNDSGDQRDSEGSGSDPDGSFDDDDDGSNASDGTVEDHDNALTYRPSSGEDIYGNVIDNESGDAVKPAKYVPPHLRKKLQGTESNGEDGDSNAVADTSSKADPETILQIKRSLNNSLNRLSENTIESVSKSLSSLYSQYPFHDINDCVWENMRMACVPPHAVMSGLIPLYVAAMSGVHWLGGDGIQLGGCIIEWSVRELHESLVKARQPSDLQDMNSKMNKEGSNYLLIVCYLYNYGVVHCTLIYGLVRDLVATFTEADIEALLLILSHCGQQLRSDDPSALKEIVILVKDQAEKPRDGDQADSSRINFMLDTVMSLKNNKPGKHQAVIRDKTNQLKKVIGRIKTAAPSSLKGKKSGSCLRVSLQDILDAETKGRWWMVGASWTGKQHNSQQDDSLEAESDEDCQDSDGNEPEKEDKLIALASSQRMNTDNRRAIFCIIMGSTDYDDAFEKLVRAGMLKPKVERDVIRVLVHCCGEEKAFNPFYGYLAMRVCEYQRKSNFTLTLTFWDTFKQMDTFPVRKVANLAKLLALLVGGRDGQYLNIGVLKRIDFSPSEIQENIAIFLTIFMTTLFESSDEDRIKSVFTYDTAAATDHKKKKKPYDFFDSEDEEDDEVKGKGKASQKDDLGELRESMAVFLLQYLKSSPKNTEGTQFHDNFTAALKICEQTK</sequence>
<dbReference type="GO" id="GO:0016020">
    <property type="term" value="C:membrane"/>
    <property type="evidence" value="ECO:0007669"/>
    <property type="project" value="UniProtKB-SubCell"/>
</dbReference>
<evidence type="ECO:0000256" key="13">
    <source>
        <dbReference type="SAM" id="MobiDB-lite"/>
    </source>
</evidence>
<accession>A0AAD9D9D7</accession>
<evidence type="ECO:0000256" key="6">
    <source>
        <dbReference type="ARBA" id="ARBA00022719"/>
    </source>
</evidence>
<feature type="region of interest" description="Disordered" evidence="13">
    <location>
        <begin position="772"/>
        <end position="890"/>
    </location>
</feature>
<feature type="compositionally biased region" description="Low complexity" evidence="13">
    <location>
        <begin position="52"/>
        <end position="65"/>
    </location>
</feature>
<feature type="domain" description="MI" evidence="15">
    <location>
        <begin position="1218"/>
        <end position="1335"/>
    </location>
</feature>
<dbReference type="GO" id="GO:0016491">
    <property type="term" value="F:oxidoreductase activity"/>
    <property type="evidence" value="ECO:0007669"/>
    <property type="project" value="UniProtKB-KW"/>
</dbReference>
<dbReference type="InterPro" id="IPR012932">
    <property type="entry name" value="VKOR"/>
</dbReference>
<dbReference type="InterPro" id="IPR050781">
    <property type="entry name" value="CWC22_splicing_factor"/>
</dbReference>
<feature type="region of interest" description="Disordered" evidence="13">
    <location>
        <begin position="1173"/>
        <end position="1201"/>
    </location>
</feature>
<feature type="compositionally biased region" description="Polar residues" evidence="13">
    <location>
        <begin position="42"/>
        <end position="51"/>
    </location>
</feature>
<evidence type="ECO:0000256" key="10">
    <source>
        <dbReference type="ARBA" id="ARBA00023157"/>
    </source>
</evidence>
<keyword evidence="17" id="KW-1185">Reference proteome</keyword>
<comment type="similarity">
    <text evidence="4">Belongs to the CWC22 family.</text>
</comment>
<dbReference type="SMART" id="SM00756">
    <property type="entry name" value="VKc"/>
    <property type="match status" value="1"/>
</dbReference>
<feature type="region of interest" description="Disordered" evidence="13">
    <location>
        <begin position="1394"/>
        <end position="1413"/>
    </location>
</feature>
<protein>
    <submittedName>
        <fullName evidence="16">Nucleolar MIF4G domain-containing protein</fullName>
    </submittedName>
</protein>
<keyword evidence="6" id="KW-0874">Quinone</keyword>
<comment type="subcellular location">
    <subcellularLocation>
        <location evidence="1">Membrane</location>
        <topology evidence="1">Multi-pass membrane protein</topology>
    </subcellularLocation>
    <subcellularLocation>
        <location evidence="2">Nucleus</location>
        <location evidence="2">Nucleolus</location>
    </subcellularLocation>
</comment>
<organism evidence="16 17">
    <name type="scientific">Skeletonema marinoi</name>
    <dbReference type="NCBI Taxonomy" id="267567"/>
    <lineage>
        <taxon>Eukaryota</taxon>
        <taxon>Sar</taxon>
        <taxon>Stramenopiles</taxon>
        <taxon>Ochrophyta</taxon>
        <taxon>Bacillariophyta</taxon>
        <taxon>Coscinodiscophyceae</taxon>
        <taxon>Thalassiosirophycidae</taxon>
        <taxon>Thalassiosirales</taxon>
        <taxon>Skeletonemataceae</taxon>
        <taxon>Skeletonema</taxon>
        <taxon>Skeletonema marinoi-dohrnii complex</taxon>
    </lineage>
</organism>
<evidence type="ECO:0000256" key="7">
    <source>
        <dbReference type="ARBA" id="ARBA00022989"/>
    </source>
</evidence>
<dbReference type="InterPro" id="IPR003890">
    <property type="entry name" value="MIF4G-like_typ-3"/>
</dbReference>
<dbReference type="Gene3D" id="3.40.30.10">
    <property type="entry name" value="Glutaredoxin"/>
    <property type="match status" value="1"/>
</dbReference>
<dbReference type="Pfam" id="PF07884">
    <property type="entry name" value="VKOR"/>
    <property type="match status" value="1"/>
</dbReference>
<dbReference type="GO" id="GO:0048038">
    <property type="term" value="F:quinone binding"/>
    <property type="evidence" value="ECO:0007669"/>
    <property type="project" value="UniProtKB-KW"/>
</dbReference>
<feature type="transmembrane region" description="Helical" evidence="14">
    <location>
        <begin position="191"/>
        <end position="212"/>
    </location>
</feature>
<feature type="region of interest" description="Disordered" evidence="13">
    <location>
        <begin position="18"/>
        <end position="66"/>
    </location>
</feature>
<dbReference type="InterPro" id="IPR003891">
    <property type="entry name" value="Initiation_fac_eIF4g_MI"/>
</dbReference>
<feature type="transmembrane region" description="Helical" evidence="14">
    <location>
        <begin position="144"/>
        <end position="165"/>
    </location>
</feature>
<evidence type="ECO:0000256" key="2">
    <source>
        <dbReference type="ARBA" id="ARBA00004604"/>
    </source>
</evidence>
<keyword evidence="12" id="KW-0676">Redox-active center</keyword>
<feature type="compositionally biased region" description="Basic and acidic residues" evidence="13">
    <location>
        <begin position="647"/>
        <end position="663"/>
    </location>
</feature>
<feature type="region of interest" description="Disordered" evidence="13">
    <location>
        <begin position="466"/>
        <end position="552"/>
    </location>
</feature>
<evidence type="ECO:0000256" key="11">
    <source>
        <dbReference type="ARBA" id="ARBA00023242"/>
    </source>
</evidence>
<feature type="region of interest" description="Disordered" evidence="13">
    <location>
        <begin position="647"/>
        <end position="694"/>
    </location>
</feature>
<evidence type="ECO:0000256" key="5">
    <source>
        <dbReference type="ARBA" id="ARBA00022692"/>
    </source>
</evidence>
<evidence type="ECO:0000256" key="9">
    <source>
        <dbReference type="ARBA" id="ARBA00023136"/>
    </source>
</evidence>
<dbReference type="SMART" id="SM00544">
    <property type="entry name" value="MA3"/>
    <property type="match status" value="1"/>
</dbReference>
<dbReference type="Gene3D" id="1.20.1440.130">
    <property type="entry name" value="VKOR domain"/>
    <property type="match status" value="1"/>
</dbReference>